<dbReference type="InterPro" id="IPR035445">
    <property type="entry name" value="GYF-like_dom_sf"/>
</dbReference>
<feature type="compositionally biased region" description="Polar residues" evidence="1">
    <location>
        <begin position="68"/>
        <end position="78"/>
    </location>
</feature>
<keyword evidence="3" id="KW-1185">Reference proteome</keyword>
<dbReference type="Pfam" id="PF02213">
    <property type="entry name" value="GYF"/>
    <property type="match status" value="1"/>
</dbReference>
<feature type="region of interest" description="Disordered" evidence="1">
    <location>
        <begin position="40"/>
        <end position="235"/>
    </location>
</feature>
<evidence type="ECO:0000313" key="3">
    <source>
        <dbReference type="Proteomes" id="UP000813463"/>
    </source>
</evidence>
<feature type="region of interest" description="Disordered" evidence="1">
    <location>
        <begin position="575"/>
        <end position="596"/>
    </location>
</feature>
<dbReference type="RefSeq" id="XP_021845925.2">
    <property type="nucleotide sequence ID" value="XM_021990233.2"/>
</dbReference>
<reference evidence="4" key="2">
    <citation type="submission" date="2025-08" db="UniProtKB">
        <authorList>
            <consortium name="RefSeq"/>
        </authorList>
    </citation>
    <scope>IDENTIFICATION</scope>
    <source>
        <tissue evidence="4">Leaf</tissue>
    </source>
</reference>
<organism evidence="3 4">
    <name type="scientific">Spinacia oleracea</name>
    <name type="common">Spinach</name>
    <dbReference type="NCBI Taxonomy" id="3562"/>
    <lineage>
        <taxon>Eukaryota</taxon>
        <taxon>Viridiplantae</taxon>
        <taxon>Streptophyta</taxon>
        <taxon>Embryophyta</taxon>
        <taxon>Tracheophyta</taxon>
        <taxon>Spermatophyta</taxon>
        <taxon>Magnoliopsida</taxon>
        <taxon>eudicotyledons</taxon>
        <taxon>Gunneridae</taxon>
        <taxon>Pentapetalae</taxon>
        <taxon>Caryophyllales</taxon>
        <taxon>Chenopodiaceae</taxon>
        <taxon>Chenopodioideae</taxon>
        <taxon>Anserineae</taxon>
        <taxon>Spinacia</taxon>
    </lineage>
</organism>
<dbReference type="Proteomes" id="UP000813463">
    <property type="component" value="Chromosome 1"/>
</dbReference>
<dbReference type="Gene3D" id="3.30.1490.40">
    <property type="match status" value="1"/>
</dbReference>
<feature type="compositionally biased region" description="Polar residues" evidence="1">
    <location>
        <begin position="134"/>
        <end position="150"/>
    </location>
</feature>
<dbReference type="SUPFAM" id="SSF55277">
    <property type="entry name" value="GYF domain"/>
    <property type="match status" value="1"/>
</dbReference>
<sequence length="1557" mass="173794">MADRKIDLPDDLILTTPKASVEYDEEKVTMGFLDEVKDQAASENSIPLSPQWLYAKPNDAKPDIRGPNTLSLGNSTDPIQKESDKKDWRKLASENESTRRWREEERETGLLGRRERRKPDRRVENVSVRENTEARNSPSSERWNDATNRNSVHEPRRDSKWSSRWGPEDKEKESRPERKSDIEKEDAHNDGQSTGSGNRDAESRDKWRPRHRMEPSSNAPTPYRAAPGFGLDKGKADGANMGFTVGRGRSSGASVVKPPLGSTSSSAQVDKNDHVLGKPCLSVEQFHYPRAKLLDIYRLRKLNTAFCRPDSMEELPSLTQVDAVEPLAFVAPDVEEEAILNDIWKGKITGGGSSYSPYRQGKFTEVSTGISNMDCLEENQGVLPPNIAEEAINFNDPASGKSLQAEDVSGKTAQYAVEFKGWSMGSEGPMSAVLNFPDAGKTDDDNYNITPLRVPEIDRTAFDVNSKLPNDSNSLFVSESLDDSRGNSLLYAQSERDTNRVGDGVPPEELSLYYSDPQGEIQGPFLGVDIISWFEQGFFGLELPVRLADAPEHAPFQELGDVMPHLNAQEGLGVSSDVSSKMDNHGGSASTTEMNDMSTLNGQTWQLSEMENHSNQSAHSRMLEHDIPTQHEYFEGKGFHDSSAQDEEIVFPGRPGSGGNPVGRRLRSADGPVSNHAGYHTHPNEMKETGMAIQKDDKLHPFGLLWSELEGNPTRQAQPSSISSTIGMPGHLMGHSSGRVGPFGGVSDQNIEDSWSNFYDRSPIPSSNMFGDSLESQHFSHLDQEPNHRELAEQILSRQFQQQQHIQERNLMSQLAHLNGSPHEQMSGRGSLHQQLANQPLSELEHMLVLQQQRELQQQRQMELQHHLQPQQQQQQLQKILMEEQQSQARHQMLEQFLHGREPGFAQSHIDPGSGLDQMLLKQHLLRDSHPHLHQPSRHSDPYLEQLIQAKIGHSNHQDRQTDLLGLMQHSRHEQFRSQQMMQQEQHQPRQMPMSLRHRLEMGEGRQIGSVWPVEEAEQFLRNPAGSQRSHSAAFSPPPFSPLDMLQQQHRAQQEEKLREMERFQLQEQLKRGLYDPGTLQYERAMSLQGGGSGVNLEMANAMARLQGLDIQDPNNHGHSGQLGSLGSGTHSHHPHHSFVSNDFNTSHFDAEGRWPDSDNRVPNDWIESHIQQLHLNAEQQKREQQLDEDNSKRLLMELLHQKSNHQPTQPLNINESALLERRTQSGFFSGSNSAEHLFSLAHERDIGLGNPAAVPSFVNIPAEQNQFRLADEQDGGFDNSGRLIGRSNSGMVMEGEAMYPGIGRSSSLIFPNSDMTGNSYNDREFSEVEGKKWPPKIEDMVKGSMMDIPENMSKQHGAATFDGREMPAINKHSSIGVAAGQGGFFNEKIGRSNSFTEEVDRIPTVLSRGSENVLFKRPPVSRPLSSQEGVSDLAIDAPTKGMNPSIGTPDGGRRDFGGGGNTAIQPADTTTKKDMRFRRTNSCSDSDVTDTSFIDMLKSNARKPPQSESQELADAAQGGKSGKKKGKKGRQIDPALLGFKVTSNRIMMGEIQRIDD</sequence>
<evidence type="ECO:0000259" key="2">
    <source>
        <dbReference type="PROSITE" id="PS50829"/>
    </source>
</evidence>
<evidence type="ECO:0000313" key="4">
    <source>
        <dbReference type="RefSeq" id="XP_021845925.2"/>
    </source>
</evidence>
<feature type="compositionally biased region" description="Basic and acidic residues" evidence="1">
    <location>
        <begin position="79"/>
        <end position="108"/>
    </location>
</feature>
<feature type="domain" description="GYF" evidence="2">
    <location>
        <begin position="509"/>
        <end position="560"/>
    </location>
</feature>
<feature type="compositionally biased region" description="Basic and acidic residues" evidence="1">
    <location>
        <begin position="151"/>
        <end position="189"/>
    </location>
</feature>
<dbReference type="GeneID" id="110785733"/>
<feature type="region of interest" description="Disordered" evidence="1">
    <location>
        <begin position="1501"/>
        <end position="1534"/>
    </location>
</feature>
<reference evidence="3" key="1">
    <citation type="journal article" date="2021" name="Nat. Commun.">
        <title>Genomic analyses provide insights into spinach domestication and the genetic basis of agronomic traits.</title>
        <authorList>
            <person name="Cai X."/>
            <person name="Sun X."/>
            <person name="Xu C."/>
            <person name="Sun H."/>
            <person name="Wang X."/>
            <person name="Ge C."/>
            <person name="Zhang Z."/>
            <person name="Wang Q."/>
            <person name="Fei Z."/>
            <person name="Jiao C."/>
            <person name="Wang Q."/>
        </authorList>
    </citation>
    <scope>NUCLEOTIDE SEQUENCE [LARGE SCALE GENOMIC DNA]</scope>
    <source>
        <strain evidence="3">cv. Varoflay</strain>
    </source>
</reference>
<feature type="region of interest" description="Disordered" evidence="1">
    <location>
        <begin position="1111"/>
        <end position="1145"/>
    </location>
</feature>
<dbReference type="SMART" id="SM00444">
    <property type="entry name" value="GYF"/>
    <property type="match status" value="1"/>
</dbReference>
<proteinExistence type="predicted"/>
<dbReference type="PANTHER" id="PTHR46992:SF1">
    <property type="entry name" value="GYF DOMAIN-CONTAINING PROTEIN"/>
    <property type="match status" value="1"/>
</dbReference>
<feature type="region of interest" description="Disordered" evidence="1">
    <location>
        <begin position="249"/>
        <end position="270"/>
    </location>
</feature>
<dbReference type="PROSITE" id="PS50829">
    <property type="entry name" value="GYF"/>
    <property type="match status" value="1"/>
</dbReference>
<dbReference type="KEGG" id="soe:110785733"/>
<name>A0A9R0JTG4_SPIOL</name>
<dbReference type="CDD" id="cd00072">
    <property type="entry name" value="GYF"/>
    <property type="match status" value="1"/>
</dbReference>
<protein>
    <submittedName>
        <fullName evidence="4">Protein ESSENTIAL FOR POTEXVIRUS ACCUMULATION 1 isoform X1</fullName>
    </submittedName>
</protein>
<feature type="compositionally biased region" description="Low complexity" evidence="1">
    <location>
        <begin position="1117"/>
        <end position="1130"/>
    </location>
</feature>
<evidence type="ECO:0000256" key="1">
    <source>
        <dbReference type="SAM" id="MobiDB-lite"/>
    </source>
</evidence>
<gene>
    <name evidence="4" type="primary">LOC110785733</name>
</gene>
<feature type="region of interest" description="Disordered" evidence="1">
    <location>
        <begin position="1436"/>
        <end position="1486"/>
    </location>
</feature>
<accession>A0A9R0JTG4</accession>
<dbReference type="InterPro" id="IPR003169">
    <property type="entry name" value="GYF"/>
</dbReference>
<feature type="compositionally biased region" description="Polar residues" evidence="1">
    <location>
        <begin position="576"/>
        <end position="596"/>
    </location>
</feature>
<dbReference type="PANTHER" id="PTHR46992">
    <property type="entry name" value="GYF DOMAIN-CONTAINING PROTEIN"/>
    <property type="match status" value="1"/>
</dbReference>